<dbReference type="EMBL" id="BAABME010005719">
    <property type="protein sequence ID" value="GAA0166421.1"/>
    <property type="molecule type" value="Genomic_DNA"/>
</dbReference>
<dbReference type="Pfam" id="PF01388">
    <property type="entry name" value="ARID"/>
    <property type="match status" value="1"/>
</dbReference>
<dbReference type="InterPro" id="IPR009071">
    <property type="entry name" value="HMG_box_dom"/>
</dbReference>
<evidence type="ECO:0000256" key="1">
    <source>
        <dbReference type="PROSITE-ProRule" id="PRU00267"/>
    </source>
</evidence>
<evidence type="ECO:0000313" key="6">
    <source>
        <dbReference type="EMBL" id="GAA0166421.1"/>
    </source>
</evidence>
<evidence type="ECO:0000313" key="7">
    <source>
        <dbReference type="Proteomes" id="UP001454036"/>
    </source>
</evidence>
<proteinExistence type="predicted"/>
<dbReference type="AlphaFoldDB" id="A0AAV3QT50"/>
<dbReference type="SUPFAM" id="SSF47095">
    <property type="entry name" value="HMG-box"/>
    <property type="match status" value="1"/>
</dbReference>
<evidence type="ECO:0000256" key="2">
    <source>
        <dbReference type="SAM" id="Coils"/>
    </source>
</evidence>
<keyword evidence="7" id="KW-1185">Reference proteome</keyword>
<feature type="region of interest" description="Disordered" evidence="3">
    <location>
        <begin position="350"/>
        <end position="384"/>
    </location>
</feature>
<comment type="caution">
    <text evidence="6">The sequence shown here is derived from an EMBL/GenBank/DDBJ whole genome shotgun (WGS) entry which is preliminary data.</text>
</comment>
<feature type="domain" description="ARID" evidence="5">
    <location>
        <begin position="29"/>
        <end position="120"/>
    </location>
</feature>
<dbReference type="InterPro" id="IPR036910">
    <property type="entry name" value="HMG_box_dom_sf"/>
</dbReference>
<accession>A0AAV3QT50</accession>
<feature type="compositionally biased region" description="Basic residues" evidence="3">
    <location>
        <begin position="232"/>
        <end position="242"/>
    </location>
</feature>
<evidence type="ECO:0000259" key="5">
    <source>
        <dbReference type="PROSITE" id="PS51011"/>
    </source>
</evidence>
<feature type="domain" description="HMG box" evidence="4">
    <location>
        <begin position="250"/>
        <end position="317"/>
    </location>
</feature>
<reference evidence="6 7" key="1">
    <citation type="submission" date="2024-01" db="EMBL/GenBank/DDBJ databases">
        <title>The complete chloroplast genome sequence of Lithospermum erythrorhizon: insights into the phylogenetic relationship among Boraginaceae species and the maternal lineages of purple gromwells.</title>
        <authorList>
            <person name="Okada T."/>
            <person name="Watanabe K."/>
        </authorList>
    </citation>
    <scope>NUCLEOTIDE SEQUENCE [LARGE SCALE GENOMIC DNA]</scope>
</reference>
<feature type="DNA-binding region" description="HMG box" evidence="1">
    <location>
        <begin position="250"/>
        <end position="317"/>
    </location>
</feature>
<dbReference type="GO" id="GO:0005634">
    <property type="term" value="C:nucleus"/>
    <property type="evidence" value="ECO:0007669"/>
    <property type="project" value="UniProtKB-UniRule"/>
</dbReference>
<feature type="compositionally biased region" description="Low complexity" evidence="3">
    <location>
        <begin position="208"/>
        <end position="219"/>
    </location>
</feature>
<dbReference type="PANTHER" id="PTHR46691">
    <property type="entry name" value="HIGH MOBILITY GROUP B PROTEIN 9"/>
    <property type="match status" value="1"/>
</dbReference>
<dbReference type="CDD" id="cd22009">
    <property type="entry name" value="HMG-box_AtHMGB9-like"/>
    <property type="match status" value="1"/>
</dbReference>
<dbReference type="SUPFAM" id="SSF46774">
    <property type="entry name" value="ARID-like"/>
    <property type="match status" value="1"/>
</dbReference>
<feature type="region of interest" description="Disordered" evidence="3">
    <location>
        <begin position="142"/>
        <end position="162"/>
    </location>
</feature>
<dbReference type="InterPro" id="IPR045303">
    <property type="entry name" value="ARID_HMGB9-like"/>
</dbReference>
<dbReference type="SMART" id="SM01014">
    <property type="entry name" value="ARID"/>
    <property type="match status" value="1"/>
</dbReference>
<dbReference type="FunFam" id="1.10.30.10:FF:000055">
    <property type="entry name" value="High mobility group B protein 15"/>
    <property type="match status" value="1"/>
</dbReference>
<dbReference type="PROSITE" id="PS50118">
    <property type="entry name" value="HMG_BOX_2"/>
    <property type="match status" value="1"/>
</dbReference>
<dbReference type="Gene3D" id="1.10.30.10">
    <property type="entry name" value="High mobility group box domain"/>
    <property type="match status" value="1"/>
</dbReference>
<keyword evidence="1" id="KW-0238">DNA-binding</keyword>
<name>A0AAV3QT50_LITER</name>
<dbReference type="Proteomes" id="UP001454036">
    <property type="component" value="Unassembled WGS sequence"/>
</dbReference>
<feature type="region of interest" description="Disordered" evidence="3">
    <location>
        <begin position="406"/>
        <end position="425"/>
    </location>
</feature>
<keyword evidence="2" id="KW-0175">Coiled coil</keyword>
<feature type="region of interest" description="Disordered" evidence="3">
    <location>
        <begin position="208"/>
        <end position="256"/>
    </location>
</feature>
<dbReference type="SMART" id="SM00398">
    <property type="entry name" value="HMG"/>
    <property type="match status" value="1"/>
</dbReference>
<dbReference type="CDD" id="cd16872">
    <property type="entry name" value="ARID_HMGB9-like"/>
    <property type="match status" value="1"/>
</dbReference>
<dbReference type="Pfam" id="PF00505">
    <property type="entry name" value="HMG_box"/>
    <property type="match status" value="1"/>
</dbReference>
<dbReference type="PROSITE" id="PS51011">
    <property type="entry name" value="ARID"/>
    <property type="match status" value="1"/>
</dbReference>
<evidence type="ECO:0000256" key="3">
    <source>
        <dbReference type="SAM" id="MobiDB-lite"/>
    </source>
</evidence>
<dbReference type="InterPro" id="IPR001606">
    <property type="entry name" value="ARID_dom"/>
</dbReference>
<dbReference type="InterPro" id="IPR036431">
    <property type="entry name" value="ARID_dom_sf"/>
</dbReference>
<evidence type="ECO:0000259" key="4">
    <source>
        <dbReference type="PROSITE" id="PS50118"/>
    </source>
</evidence>
<keyword evidence="1" id="KW-0539">Nucleus</keyword>
<dbReference type="GO" id="GO:0003677">
    <property type="term" value="F:DNA binding"/>
    <property type="evidence" value="ECO:0007669"/>
    <property type="project" value="UniProtKB-UniRule"/>
</dbReference>
<feature type="coiled-coil region" evidence="2">
    <location>
        <begin position="299"/>
        <end position="326"/>
    </location>
</feature>
<feature type="compositionally biased region" description="Basic and acidic residues" evidence="3">
    <location>
        <begin position="359"/>
        <end position="384"/>
    </location>
</feature>
<gene>
    <name evidence="6" type="ORF">LIER_21576</name>
</gene>
<protein>
    <submittedName>
        <fullName evidence="6">Uncharacterized protein</fullName>
    </submittedName>
</protein>
<dbReference type="Gene3D" id="1.10.150.60">
    <property type="entry name" value="ARID DNA-binding domain"/>
    <property type="match status" value="1"/>
</dbReference>
<dbReference type="PANTHER" id="PTHR46691:SF3">
    <property type="entry name" value="HIGH MOBILITY GROUP B PROTEIN 15"/>
    <property type="match status" value="1"/>
</dbReference>
<sequence>MTSSAAGNHSLSIDWHLYPTPLATYDQVKASSQLFIETLQTLHAMMGTKFMIPIVGGKDLDLHRLFVEVTTRGGISKILREKRWKEVTAVFNFPSSATNASFILRKYYCSLLLHYEQIYFFKVKGWSPSTFSAEPLHQVSTATVTPHGSSERPEPSQPQRKYVDISPIEVQGVIDGKFESGYLITVRIGSEDFKGVLYQVQQTPSNQVVLSSSQHQSSLAFNGAGNSEGAPGRRKRRKKSEMKKRDPDHPKPNRSGYNFFFAEQHARLKPLHSGKDREISRMIGELWNNLKEPEKAVYQEKALQDKERYKIEMEAYKERLQSEEVDFDAIPIQQKLPQWDVYMIEMDGKSQTETADSCHTGETESSSEKSEQSEDNTIGDKDLKNRGTLKAKDLLSNLDTVILSNEVEPHSQNGGNNNEDADKELSTNIDVGQNLKSFNGKEAAASVGNAILESEGIQLS</sequence>
<organism evidence="6 7">
    <name type="scientific">Lithospermum erythrorhizon</name>
    <name type="common">Purple gromwell</name>
    <name type="synonym">Lithospermum officinale var. erythrorhizon</name>
    <dbReference type="NCBI Taxonomy" id="34254"/>
    <lineage>
        <taxon>Eukaryota</taxon>
        <taxon>Viridiplantae</taxon>
        <taxon>Streptophyta</taxon>
        <taxon>Embryophyta</taxon>
        <taxon>Tracheophyta</taxon>
        <taxon>Spermatophyta</taxon>
        <taxon>Magnoliopsida</taxon>
        <taxon>eudicotyledons</taxon>
        <taxon>Gunneridae</taxon>
        <taxon>Pentapetalae</taxon>
        <taxon>asterids</taxon>
        <taxon>lamiids</taxon>
        <taxon>Boraginales</taxon>
        <taxon>Boraginaceae</taxon>
        <taxon>Boraginoideae</taxon>
        <taxon>Lithospermeae</taxon>
        <taxon>Lithospermum</taxon>
    </lineage>
</organism>
<dbReference type="SMART" id="SM00501">
    <property type="entry name" value="BRIGHT"/>
    <property type="match status" value="1"/>
</dbReference>